<evidence type="ECO:0000259" key="1">
    <source>
        <dbReference type="Pfam" id="PF08401"/>
    </source>
</evidence>
<dbReference type="InterPro" id="IPR041459">
    <property type="entry name" value="MPTase-PolyVal"/>
</dbReference>
<evidence type="ECO:0000313" key="3">
    <source>
        <dbReference type="EMBL" id="SDF10763.1"/>
    </source>
</evidence>
<dbReference type="Proteomes" id="UP000199412">
    <property type="component" value="Unassembled WGS sequence"/>
</dbReference>
<feature type="domain" description="Polyvalent protein metallopeptidase" evidence="2">
    <location>
        <begin position="157"/>
        <end position="283"/>
    </location>
</feature>
<dbReference type="RefSeq" id="WP_092788181.1">
    <property type="nucleotide sequence ID" value="NZ_FNAP01000036.1"/>
</dbReference>
<dbReference type="STRING" id="69960.SAMN05421720_1361"/>
<dbReference type="GO" id="GO:0003697">
    <property type="term" value="F:single-stranded DNA binding"/>
    <property type="evidence" value="ECO:0007669"/>
    <property type="project" value="InterPro"/>
</dbReference>
<dbReference type="AlphaFoldDB" id="A0A1G7IDQ3"/>
<gene>
    <name evidence="3" type="ORF">SAMN05421720_1361</name>
</gene>
<dbReference type="Pfam" id="PF08401">
    <property type="entry name" value="ArdcN"/>
    <property type="match status" value="1"/>
</dbReference>
<sequence length="311" mass="34669">MTRETTPRQDIYTRVTDSIIAELEKGVRPWEKPWSAEHAAGRVNRPLRHNGVPYAGINILMLWSAAMEHGFGSPMWMTFRQAKELGAHVRKGEKGSPVVYANTITRTDETDDGETVEQHIPFMKAYSVFNVEQIEDLPGHYYTKPAPRADGPQRIAHAEAFFANIGVKIVSGGTEASYNVALDRIRIPPIEAFRDADSFYATLGHEATHATRHPDRLARDFGRKTFGDEGYAREELVAELGAAFLCADLDLTLHVREDHAAYIDHWLGILKADKRAIFSAAAHAQRAADYLHGLQPNAEADPMPQISEVAE</sequence>
<dbReference type="OrthoDB" id="9792687at2"/>
<protein>
    <submittedName>
        <fullName evidence="3">Antirestriction protein ArdC</fullName>
    </submittedName>
</protein>
<evidence type="ECO:0000259" key="2">
    <source>
        <dbReference type="Pfam" id="PF18818"/>
    </source>
</evidence>
<dbReference type="Pfam" id="PF18818">
    <property type="entry name" value="MPTase-PolyVal"/>
    <property type="match status" value="1"/>
</dbReference>
<feature type="domain" description="N-terminal" evidence="1">
    <location>
        <begin position="9"/>
        <end position="129"/>
    </location>
</feature>
<reference evidence="3 4" key="1">
    <citation type="submission" date="2016-10" db="EMBL/GenBank/DDBJ databases">
        <authorList>
            <person name="de Groot N.N."/>
        </authorList>
    </citation>
    <scope>NUCLEOTIDE SEQUENCE [LARGE SCALE GENOMIC DNA]</scope>
    <source>
        <strain evidence="3 4">ATCC 700224</strain>
    </source>
</reference>
<dbReference type="InterPro" id="IPR017113">
    <property type="entry name" value="Antirestriction_ArdC"/>
</dbReference>
<dbReference type="InterPro" id="IPR013610">
    <property type="entry name" value="ArdC_N"/>
</dbReference>
<accession>A0A1G7IDQ3</accession>
<keyword evidence="4" id="KW-1185">Reference proteome</keyword>
<dbReference type="EMBL" id="FNAP01000036">
    <property type="protein sequence ID" value="SDF10763.1"/>
    <property type="molecule type" value="Genomic_DNA"/>
</dbReference>
<proteinExistence type="predicted"/>
<dbReference type="PIRSF" id="PIRSF037112">
    <property type="entry name" value="Antirestriction_ArdC"/>
    <property type="match status" value="1"/>
</dbReference>
<organism evidence="3 4">
    <name type="scientific">Rhodospira trueperi</name>
    <dbReference type="NCBI Taxonomy" id="69960"/>
    <lineage>
        <taxon>Bacteria</taxon>
        <taxon>Pseudomonadati</taxon>
        <taxon>Pseudomonadota</taxon>
        <taxon>Alphaproteobacteria</taxon>
        <taxon>Rhodospirillales</taxon>
        <taxon>Rhodospirillaceae</taxon>
        <taxon>Rhodospira</taxon>
    </lineage>
</organism>
<name>A0A1G7IDQ3_9PROT</name>
<evidence type="ECO:0000313" key="4">
    <source>
        <dbReference type="Proteomes" id="UP000199412"/>
    </source>
</evidence>